<dbReference type="PATRIC" id="fig|1177755.3.peg.3032"/>
<dbReference type="AlphaFoldDB" id="A0A1E2RV93"/>
<protein>
    <submittedName>
        <fullName evidence="3">Uncharacterized protein</fullName>
    </submittedName>
</protein>
<evidence type="ECO:0000313" key="4">
    <source>
        <dbReference type="Proteomes" id="UP000095087"/>
    </source>
</evidence>
<evidence type="ECO:0000256" key="2">
    <source>
        <dbReference type="SAM" id="SignalP"/>
    </source>
</evidence>
<sequence length="403" mass="40866">MKSLAPVRLLGLVVWLAAWSAVAVADCTSPDGQEGTIDYNSTTHQFEYCDQADSWQPLGGSAAPADRITSGTLTVTANSATSIVSLSAAGSTWGYLGNAVSYLPTISATSVRSRHVSSSYVQLTSATTTLTCNAGATGTMRYTSGTMQVCDGSSWGNIGIGIPTGTIAAFAASSCPTGWSEYTPARGRFLRGIDNGAGNDPEGARTPGGSQEDAAPNITGGLGIDGYIFAATGAFTTLSDAQGGNIANSSLTRRVSFDASASNAKYGAANEIRPKNVAVTFCRYAGFQSQLQTGVATLASLSDVTIGGVTAGQSLVFNGASWVPSTTSSGGGFDDLSDVDTTGATAGDVIRFDGSGWVVSTTGDDTALGDRITSGTLAVTAVSETGLINLSSNGTTWGYLAVR</sequence>
<dbReference type="RefSeq" id="WP_069096142.1">
    <property type="nucleotide sequence ID" value="NZ_MASI01000010.1"/>
</dbReference>
<feature type="chain" id="PRO_5009116381" evidence="2">
    <location>
        <begin position="26"/>
        <end position="403"/>
    </location>
</feature>
<dbReference type="SUPFAM" id="SSF88874">
    <property type="entry name" value="Receptor-binding domain of short tail fibre protein gp12"/>
    <property type="match status" value="1"/>
</dbReference>
<feature type="region of interest" description="Disordered" evidence="1">
    <location>
        <begin position="193"/>
        <end position="213"/>
    </location>
</feature>
<comment type="caution">
    <text evidence="3">The sequence shown here is derived from an EMBL/GenBank/DDBJ whole genome shotgun (WGS) entry which is preliminary data.</text>
</comment>
<feature type="signal peptide" evidence="2">
    <location>
        <begin position="1"/>
        <end position="25"/>
    </location>
</feature>
<dbReference type="STRING" id="1177755.A7A08_03007"/>
<evidence type="ECO:0000256" key="1">
    <source>
        <dbReference type="SAM" id="MobiDB-lite"/>
    </source>
</evidence>
<dbReference type="EMBL" id="MASI01000010">
    <property type="protein sequence ID" value="ODA66154.1"/>
    <property type="molecule type" value="Genomic_DNA"/>
</dbReference>
<evidence type="ECO:0000313" key="3">
    <source>
        <dbReference type="EMBL" id="ODA66154.1"/>
    </source>
</evidence>
<proteinExistence type="predicted"/>
<name>A0A1E2RV93_9HYPH</name>
<organism evidence="3 4">
    <name type="scientific">Methyloligella halotolerans</name>
    <dbReference type="NCBI Taxonomy" id="1177755"/>
    <lineage>
        <taxon>Bacteria</taxon>
        <taxon>Pseudomonadati</taxon>
        <taxon>Pseudomonadota</taxon>
        <taxon>Alphaproteobacteria</taxon>
        <taxon>Hyphomicrobiales</taxon>
        <taxon>Hyphomicrobiaceae</taxon>
        <taxon>Methyloligella</taxon>
    </lineage>
</organism>
<gene>
    <name evidence="3" type="ORF">A7A08_03007</name>
</gene>
<dbReference type="Proteomes" id="UP000095087">
    <property type="component" value="Unassembled WGS sequence"/>
</dbReference>
<reference evidence="3 4" key="1">
    <citation type="submission" date="2016-07" db="EMBL/GenBank/DDBJ databases">
        <title>Draft genome sequence of Methyloligella halotolerans C2T (VKM B-2706T=CCUG 61687T=DSM 25045T), a halotolerant polyhydroxybutyrate accumulating methylotroph.</title>
        <authorList>
            <person name="Vasilenko O.V."/>
            <person name="Doronina N.V."/>
            <person name="Poroshina M.N."/>
            <person name="Tarlachkov S.V."/>
            <person name="Trotsenko Y.A."/>
        </authorList>
    </citation>
    <scope>NUCLEOTIDE SEQUENCE [LARGE SCALE GENOMIC DNA]</scope>
    <source>
        <strain evidence="3 4">VKM B-2706</strain>
    </source>
</reference>
<accession>A0A1E2RV93</accession>
<keyword evidence="2" id="KW-0732">Signal</keyword>
<keyword evidence="4" id="KW-1185">Reference proteome</keyword>
<dbReference type="OrthoDB" id="8448076at2"/>